<dbReference type="Proteomes" id="UP000198923">
    <property type="component" value="Unassembled WGS sequence"/>
</dbReference>
<organism evidence="1 2">
    <name type="scientific">Sinosporangium album</name>
    <dbReference type="NCBI Taxonomy" id="504805"/>
    <lineage>
        <taxon>Bacteria</taxon>
        <taxon>Bacillati</taxon>
        <taxon>Actinomycetota</taxon>
        <taxon>Actinomycetes</taxon>
        <taxon>Streptosporangiales</taxon>
        <taxon>Streptosporangiaceae</taxon>
        <taxon>Sinosporangium</taxon>
    </lineage>
</organism>
<sequence>MPATRGPNPARQWYGGHHECDYPDLALITLVRMKGYVLNRRGDITGESADPMW</sequence>
<evidence type="ECO:0000313" key="2">
    <source>
        <dbReference type="Proteomes" id="UP000198923"/>
    </source>
</evidence>
<dbReference type="AlphaFoldDB" id="A0A1G8C744"/>
<name>A0A1G8C744_9ACTN</name>
<dbReference type="STRING" id="504805.SAMN05421505_11585"/>
<accession>A0A1G8C744</accession>
<protein>
    <submittedName>
        <fullName evidence="1">Uncharacterized protein</fullName>
    </submittedName>
</protein>
<reference evidence="1 2" key="1">
    <citation type="submission" date="2016-10" db="EMBL/GenBank/DDBJ databases">
        <authorList>
            <person name="de Groot N.N."/>
        </authorList>
    </citation>
    <scope>NUCLEOTIDE SEQUENCE [LARGE SCALE GENOMIC DNA]</scope>
    <source>
        <strain evidence="1 2">CPCC 201354</strain>
    </source>
</reference>
<keyword evidence="2" id="KW-1185">Reference proteome</keyword>
<evidence type="ECO:0000313" key="1">
    <source>
        <dbReference type="EMBL" id="SDH41341.1"/>
    </source>
</evidence>
<proteinExistence type="predicted"/>
<gene>
    <name evidence="1" type="ORF">SAMN05421505_11585</name>
</gene>
<dbReference type="EMBL" id="FNCN01000015">
    <property type="protein sequence ID" value="SDH41341.1"/>
    <property type="molecule type" value="Genomic_DNA"/>
</dbReference>